<sequence>MAKAAKTGTPATKDIEVRPDRAAMWAKAFRKPSANDTAANEPAPSPTVVTGNPPRAAHKADNIDRTAMWAKAIKQAKRNPLPDFEDD</sequence>
<evidence type="ECO:0000313" key="2">
    <source>
        <dbReference type="EMBL" id="TBX98098.1"/>
    </source>
</evidence>
<protein>
    <submittedName>
        <fullName evidence="2">Uncharacterized protein</fullName>
    </submittedName>
</protein>
<comment type="caution">
    <text evidence="2">The sequence shown here is derived from an EMBL/GenBank/DDBJ whole genome shotgun (WGS) entry which is preliminary data.</text>
</comment>
<dbReference type="RefSeq" id="WP_131603240.1">
    <property type="nucleotide sequence ID" value="NZ_SJLU01000001.1"/>
</dbReference>
<organism evidence="2 3">
    <name type="scientific">Rhizobium leguminosarum bv. viciae</name>
    <dbReference type="NCBI Taxonomy" id="387"/>
    <lineage>
        <taxon>Bacteria</taxon>
        <taxon>Pseudomonadati</taxon>
        <taxon>Pseudomonadota</taxon>
        <taxon>Alphaproteobacteria</taxon>
        <taxon>Hyphomicrobiales</taxon>
        <taxon>Rhizobiaceae</taxon>
        <taxon>Rhizobium/Agrobacterium group</taxon>
        <taxon>Rhizobium</taxon>
    </lineage>
</organism>
<proteinExistence type="predicted"/>
<evidence type="ECO:0000256" key="1">
    <source>
        <dbReference type="SAM" id="MobiDB-lite"/>
    </source>
</evidence>
<dbReference type="EMBL" id="SJLU01000001">
    <property type="protein sequence ID" value="TBX98098.1"/>
    <property type="molecule type" value="Genomic_DNA"/>
</dbReference>
<dbReference type="Proteomes" id="UP000291866">
    <property type="component" value="Unassembled WGS sequence"/>
</dbReference>
<accession>A0A8G2J3S1</accession>
<gene>
    <name evidence="2" type="ORF">E0H31_04105</name>
</gene>
<evidence type="ECO:0000313" key="3">
    <source>
        <dbReference type="Proteomes" id="UP000291866"/>
    </source>
</evidence>
<dbReference type="AlphaFoldDB" id="A0A8G2J3S1"/>
<name>A0A8G2J3S1_RHILV</name>
<reference evidence="2 3" key="1">
    <citation type="submission" date="2019-02" db="EMBL/GenBank/DDBJ databases">
        <title>The competitiveness to form nodules shapes the capacities of Rhizobium leguminosarum sv viciae communities to promote symbiosis with specific hosts.</title>
        <authorList>
            <person name="Boivin S."/>
            <person name="Lepetit M."/>
        </authorList>
    </citation>
    <scope>NUCLEOTIDE SEQUENCE [LARGE SCALE GENOMIC DNA]</scope>
    <source>
        <strain evidence="2 3">SPF4F3</strain>
    </source>
</reference>
<feature type="region of interest" description="Disordered" evidence="1">
    <location>
        <begin position="31"/>
        <end position="57"/>
    </location>
</feature>